<organism evidence="2 3">
    <name type="scientific">Carboxylicivirga marina</name>
    <dbReference type="NCBI Taxonomy" id="2800988"/>
    <lineage>
        <taxon>Bacteria</taxon>
        <taxon>Pseudomonadati</taxon>
        <taxon>Bacteroidota</taxon>
        <taxon>Bacteroidia</taxon>
        <taxon>Marinilabiliales</taxon>
        <taxon>Marinilabiliaceae</taxon>
        <taxon>Carboxylicivirga</taxon>
    </lineage>
</organism>
<dbReference type="RefSeq" id="WP_200464284.1">
    <property type="nucleotide sequence ID" value="NZ_JAENRR010000011.1"/>
</dbReference>
<protein>
    <recommendedName>
        <fullName evidence="4">Single-stranded DNA-binding protein</fullName>
    </recommendedName>
</protein>
<feature type="compositionally biased region" description="Polar residues" evidence="1">
    <location>
        <begin position="54"/>
        <end position="70"/>
    </location>
</feature>
<evidence type="ECO:0000313" key="3">
    <source>
        <dbReference type="Proteomes" id="UP000605676"/>
    </source>
</evidence>
<evidence type="ECO:0000313" key="2">
    <source>
        <dbReference type="EMBL" id="MBK3517057.1"/>
    </source>
</evidence>
<dbReference type="EMBL" id="JAENRR010000011">
    <property type="protein sequence ID" value="MBK3517057.1"/>
    <property type="molecule type" value="Genomic_DNA"/>
</dbReference>
<evidence type="ECO:0008006" key="4">
    <source>
        <dbReference type="Google" id="ProtNLM"/>
    </source>
</evidence>
<comment type="caution">
    <text evidence="2">The sequence shown here is derived from an EMBL/GenBank/DDBJ whole genome shotgun (WGS) entry which is preliminary data.</text>
</comment>
<dbReference type="Proteomes" id="UP000605676">
    <property type="component" value="Unassembled WGS sequence"/>
</dbReference>
<proteinExistence type="predicted"/>
<evidence type="ECO:0000256" key="1">
    <source>
        <dbReference type="SAM" id="MobiDB-lite"/>
    </source>
</evidence>
<gene>
    <name evidence="2" type="ORF">JIV24_06855</name>
</gene>
<name>A0ABS1HHM3_9BACT</name>
<sequence length="70" mass="7561">MKKTYTRPSITTFYNDLSVSIAMSSDWSPGDGKPPWSGGGDNGGRPKQKENSPFGGNSPFTDTPFDSNPF</sequence>
<accession>A0ABS1HHM3</accession>
<reference evidence="2 3" key="1">
    <citation type="submission" date="2021-01" db="EMBL/GenBank/DDBJ databases">
        <title>Carboxyliciviraga sp.nov., isolated from coastal sediments.</title>
        <authorList>
            <person name="Lu D."/>
            <person name="Zhang T."/>
        </authorList>
    </citation>
    <scope>NUCLEOTIDE SEQUENCE [LARGE SCALE GENOMIC DNA]</scope>
    <source>
        <strain evidence="2 3">N1Y132</strain>
    </source>
</reference>
<feature type="region of interest" description="Disordered" evidence="1">
    <location>
        <begin position="23"/>
        <end position="70"/>
    </location>
</feature>
<keyword evidence="3" id="KW-1185">Reference proteome</keyword>